<dbReference type="InterPro" id="IPR005467">
    <property type="entry name" value="His_kinase_dom"/>
</dbReference>
<keyword evidence="9" id="KW-0812">Transmembrane</keyword>
<comment type="caution">
    <text evidence="11">The sequence shown here is derived from an EMBL/GenBank/DDBJ whole genome shotgun (WGS) entry which is preliminary data.</text>
</comment>
<dbReference type="FunFam" id="3.30.565.10:FF:000006">
    <property type="entry name" value="Sensor histidine kinase WalK"/>
    <property type="match status" value="1"/>
</dbReference>
<evidence type="ECO:0000256" key="8">
    <source>
        <dbReference type="ARBA" id="ARBA00023136"/>
    </source>
</evidence>
<dbReference type="CDD" id="cd00082">
    <property type="entry name" value="HisKA"/>
    <property type="match status" value="1"/>
</dbReference>
<dbReference type="Gene3D" id="1.10.287.130">
    <property type="match status" value="1"/>
</dbReference>
<dbReference type="AlphaFoldDB" id="A0A419SYL2"/>
<dbReference type="GO" id="GO:0000155">
    <property type="term" value="F:phosphorelay sensor kinase activity"/>
    <property type="evidence" value="ECO:0007669"/>
    <property type="project" value="InterPro"/>
</dbReference>
<dbReference type="Pfam" id="PF02518">
    <property type="entry name" value="HATPase_c"/>
    <property type="match status" value="1"/>
</dbReference>
<dbReference type="SMART" id="SM00388">
    <property type="entry name" value="HisKA"/>
    <property type="match status" value="1"/>
</dbReference>
<dbReference type="InterPro" id="IPR050351">
    <property type="entry name" value="BphY/WalK/GraS-like"/>
</dbReference>
<feature type="transmembrane region" description="Helical" evidence="9">
    <location>
        <begin position="41"/>
        <end position="59"/>
    </location>
</feature>
<name>A0A419SYL2_9FIRM</name>
<dbReference type="PROSITE" id="PS50109">
    <property type="entry name" value="HIS_KIN"/>
    <property type="match status" value="1"/>
</dbReference>
<keyword evidence="6" id="KW-0418">Kinase</keyword>
<keyword evidence="7" id="KW-0902">Two-component regulatory system</keyword>
<keyword evidence="4" id="KW-0597">Phosphoprotein</keyword>
<dbReference type="RefSeq" id="WP_120197820.1">
    <property type="nucleotide sequence ID" value="NZ_MCIA01000031.1"/>
</dbReference>
<comment type="subcellular location">
    <subcellularLocation>
        <location evidence="2">Membrane</location>
    </subcellularLocation>
</comment>
<evidence type="ECO:0000256" key="7">
    <source>
        <dbReference type="ARBA" id="ARBA00023012"/>
    </source>
</evidence>
<dbReference type="CDD" id="cd00075">
    <property type="entry name" value="HATPase"/>
    <property type="match status" value="1"/>
</dbReference>
<dbReference type="GO" id="GO:0016036">
    <property type="term" value="P:cellular response to phosphate starvation"/>
    <property type="evidence" value="ECO:0007669"/>
    <property type="project" value="TreeGrafter"/>
</dbReference>
<dbReference type="PANTHER" id="PTHR45453:SF1">
    <property type="entry name" value="PHOSPHATE REGULON SENSOR PROTEIN PHOR"/>
    <property type="match status" value="1"/>
</dbReference>
<evidence type="ECO:0000313" key="11">
    <source>
        <dbReference type="EMBL" id="RKD30296.1"/>
    </source>
</evidence>
<dbReference type="PRINTS" id="PR00344">
    <property type="entry name" value="BCTRLSENSOR"/>
</dbReference>
<evidence type="ECO:0000256" key="6">
    <source>
        <dbReference type="ARBA" id="ARBA00022777"/>
    </source>
</evidence>
<dbReference type="EC" id="2.7.13.3" evidence="3"/>
<sequence length="303" mass="33976">MLKTLRKRFVLFSVMMISIILLILGLLTYMGPASYVSSGRFIWTISLAIGMVFAGSWLLSKAAIRPIKAAWQKQLDFTADASHELRTPIAVIRTTLELLMDSPEETIGSQMKWLKNMEAENLRLAKLVDDLLTLSKADTNQQTLETKTFLLNDVITNALLLFEPIATRKNIVLEVCINDNINFHGDKKRMEQLMVILMENALNYSDGPGTIKLSITQIKTKYKLMLTDTGVGIEKEHLDKIFDRFYRINQTRKRNPDGSGLGLSIAKWIVQEHGGTIEVASTPGIGTTFTIVLPVNKCLELSS</sequence>
<dbReference type="FunFam" id="1.10.287.130:FF:000001">
    <property type="entry name" value="Two-component sensor histidine kinase"/>
    <property type="match status" value="1"/>
</dbReference>
<dbReference type="InterPro" id="IPR003661">
    <property type="entry name" value="HisK_dim/P_dom"/>
</dbReference>
<keyword evidence="12" id="KW-1185">Reference proteome</keyword>
<dbReference type="InterPro" id="IPR003594">
    <property type="entry name" value="HATPase_dom"/>
</dbReference>
<keyword evidence="8 9" id="KW-0472">Membrane</keyword>
<evidence type="ECO:0000256" key="3">
    <source>
        <dbReference type="ARBA" id="ARBA00012438"/>
    </source>
</evidence>
<protein>
    <recommendedName>
        <fullName evidence="3">histidine kinase</fullName>
        <ecNumber evidence="3">2.7.13.3</ecNumber>
    </recommendedName>
</protein>
<dbReference type="SMART" id="SM00387">
    <property type="entry name" value="HATPase_c"/>
    <property type="match status" value="1"/>
</dbReference>
<evidence type="ECO:0000313" key="12">
    <source>
        <dbReference type="Proteomes" id="UP000284277"/>
    </source>
</evidence>
<keyword evidence="9" id="KW-1133">Transmembrane helix</keyword>
<evidence type="ECO:0000259" key="10">
    <source>
        <dbReference type="PROSITE" id="PS50109"/>
    </source>
</evidence>
<dbReference type="InterPro" id="IPR004358">
    <property type="entry name" value="Sig_transdc_His_kin-like_C"/>
</dbReference>
<organism evidence="11 12">
    <name type="scientific">Lacrimispora algidixylanolytica</name>
    <dbReference type="NCBI Taxonomy" id="94868"/>
    <lineage>
        <taxon>Bacteria</taxon>
        <taxon>Bacillati</taxon>
        <taxon>Bacillota</taxon>
        <taxon>Clostridia</taxon>
        <taxon>Lachnospirales</taxon>
        <taxon>Lachnospiraceae</taxon>
        <taxon>Lacrimispora</taxon>
    </lineage>
</organism>
<dbReference type="OrthoDB" id="9813151at2"/>
<evidence type="ECO:0000256" key="4">
    <source>
        <dbReference type="ARBA" id="ARBA00022553"/>
    </source>
</evidence>
<dbReference type="SUPFAM" id="SSF47384">
    <property type="entry name" value="Homodimeric domain of signal transducing histidine kinase"/>
    <property type="match status" value="1"/>
</dbReference>
<evidence type="ECO:0000256" key="9">
    <source>
        <dbReference type="SAM" id="Phobius"/>
    </source>
</evidence>
<feature type="domain" description="Histidine kinase" evidence="10">
    <location>
        <begin position="80"/>
        <end position="297"/>
    </location>
</feature>
<dbReference type="EMBL" id="MCIA01000031">
    <property type="protein sequence ID" value="RKD30296.1"/>
    <property type="molecule type" value="Genomic_DNA"/>
</dbReference>
<comment type="catalytic activity">
    <reaction evidence="1">
        <text>ATP + protein L-histidine = ADP + protein N-phospho-L-histidine.</text>
        <dbReference type="EC" id="2.7.13.3"/>
    </reaction>
</comment>
<evidence type="ECO:0000256" key="1">
    <source>
        <dbReference type="ARBA" id="ARBA00000085"/>
    </source>
</evidence>
<keyword evidence="5" id="KW-0808">Transferase</keyword>
<accession>A0A419SYL2</accession>
<gene>
    <name evidence="11" type="ORF">BET01_06805</name>
</gene>
<dbReference type="SUPFAM" id="SSF55874">
    <property type="entry name" value="ATPase domain of HSP90 chaperone/DNA topoisomerase II/histidine kinase"/>
    <property type="match status" value="1"/>
</dbReference>
<reference evidence="11 12" key="1">
    <citation type="submission" date="2016-08" db="EMBL/GenBank/DDBJ databases">
        <title>A new outlook on sporulation: Clostridium algidixylanolyticum.</title>
        <authorList>
            <person name="Poppleton D.I."/>
            <person name="Gribaldo S."/>
        </authorList>
    </citation>
    <scope>NUCLEOTIDE SEQUENCE [LARGE SCALE GENOMIC DNA]</scope>
    <source>
        <strain evidence="11 12">SPL73</strain>
    </source>
</reference>
<dbReference type="GO" id="GO:0005886">
    <property type="term" value="C:plasma membrane"/>
    <property type="evidence" value="ECO:0007669"/>
    <property type="project" value="TreeGrafter"/>
</dbReference>
<dbReference type="InterPro" id="IPR036890">
    <property type="entry name" value="HATPase_C_sf"/>
</dbReference>
<dbReference type="GO" id="GO:0004721">
    <property type="term" value="F:phosphoprotein phosphatase activity"/>
    <property type="evidence" value="ECO:0007669"/>
    <property type="project" value="TreeGrafter"/>
</dbReference>
<dbReference type="InterPro" id="IPR036097">
    <property type="entry name" value="HisK_dim/P_sf"/>
</dbReference>
<dbReference type="Gene3D" id="3.30.565.10">
    <property type="entry name" value="Histidine kinase-like ATPase, C-terminal domain"/>
    <property type="match status" value="1"/>
</dbReference>
<proteinExistence type="predicted"/>
<evidence type="ECO:0000256" key="5">
    <source>
        <dbReference type="ARBA" id="ARBA00022679"/>
    </source>
</evidence>
<evidence type="ECO:0000256" key="2">
    <source>
        <dbReference type="ARBA" id="ARBA00004370"/>
    </source>
</evidence>
<feature type="transmembrane region" description="Helical" evidence="9">
    <location>
        <begin position="9"/>
        <end position="29"/>
    </location>
</feature>
<dbReference type="PANTHER" id="PTHR45453">
    <property type="entry name" value="PHOSPHATE REGULON SENSOR PROTEIN PHOR"/>
    <property type="match status" value="1"/>
</dbReference>
<dbReference type="Proteomes" id="UP000284277">
    <property type="component" value="Unassembled WGS sequence"/>
</dbReference>
<dbReference type="Pfam" id="PF00512">
    <property type="entry name" value="HisKA"/>
    <property type="match status" value="1"/>
</dbReference>